<dbReference type="KEGG" id="dqu:106741978"/>
<dbReference type="Proteomes" id="UP000515204">
    <property type="component" value="Unplaced"/>
</dbReference>
<dbReference type="CDD" id="cd00198">
    <property type="entry name" value="vWFA"/>
    <property type="match status" value="1"/>
</dbReference>
<dbReference type="SUPFAM" id="SSF53300">
    <property type="entry name" value="vWA-like"/>
    <property type="match status" value="1"/>
</dbReference>
<sequence>MALMLLLPNHQTSTNSNVDIGASSNRVVDHFTYIPRNGNETENGNEDVQWEFLVIGKRVSWNEAQAICTIYGHLNPLTTSDEEMGHDDPPDPLTRQAETDTGSTLAVLDGDTRDWLARMVSESNYRYDGLWIGGRRKDFASSWSWIDARRKGEALILDSLMTAGHPAWYIADNHGSGEKNCLVFDKSGHDSPLLVPEDCRRRKPFVCMRAGKKREKEIIVEGSSVFVDGQRYTLYQILEDEEDLREQGARKVDGGGVTWWNARLECKKRRKQLAMIFTNEAATVVANTMLKSRPSIESMWLDGHSVDGADWTWASLGFTLPSEKSNVTSYPPWSDGHPVSPSESDDSYRRERCLILDRHLCAKHTTPAFSDLDCEKKRPFICQDAIPERRMMENAGRSVSLDDKRLIFSSARMTWKQGEAYCRKKSGHVASIPDAKTLTAVLEKMTELALDHTWVGGHTVMSEDGWKWVDENGEVLSKNTISSGTSWCFDEDDGSWPYADREICLNLDREGHDTALFYGLPCNTTSQYVLCNLPARGSTQSASTTINNEMTTKEAEVEESIDIQEQALAENLAERIRKLAKDERSGLLFVMDDSLSVLNAWFAEEMKLAAIVIRRYFPLSRDHPMGLVTFSENTIVALSLNQTDTCNVLSTLSKDMLANRATRISEDLESVAGKTTDLINAVLMSANIVRTSGMQRVIVVFVTDGEHIAEENDQENLQAAVENLQKLRNDSHEAFAIVINQGEKHAEDYNVIEHLFSTSLKEEQNLYFVEDYNGLAELNSALNLTGKEDYAVDCGEIQWTVPKDNEMLAHLLSKK</sequence>
<feature type="domain" description="C-type lectin" evidence="2">
    <location>
        <begin position="258"/>
        <end position="383"/>
    </location>
</feature>
<dbReference type="SMART" id="SM00034">
    <property type="entry name" value="CLECT"/>
    <property type="match status" value="3"/>
</dbReference>
<dbReference type="InterPro" id="IPR002035">
    <property type="entry name" value="VWF_A"/>
</dbReference>
<dbReference type="Gene3D" id="3.10.100.10">
    <property type="entry name" value="Mannose-Binding Protein A, subunit A"/>
    <property type="match status" value="3"/>
</dbReference>
<reference evidence="5" key="1">
    <citation type="submission" date="2025-08" db="UniProtKB">
        <authorList>
            <consortium name="RefSeq"/>
        </authorList>
    </citation>
    <scope>IDENTIFICATION</scope>
</reference>
<dbReference type="OrthoDB" id="6356110at2759"/>
<evidence type="ECO:0000313" key="5">
    <source>
        <dbReference type="RefSeq" id="XP_014469967.1"/>
    </source>
</evidence>
<keyword evidence="4" id="KW-1185">Reference proteome</keyword>
<feature type="domain" description="C-type lectin" evidence="2">
    <location>
        <begin position="401"/>
        <end position="529"/>
    </location>
</feature>
<dbReference type="SUPFAM" id="SSF56436">
    <property type="entry name" value="C-type lectin-like"/>
    <property type="match status" value="3"/>
</dbReference>
<feature type="domain" description="VWFA" evidence="3">
    <location>
        <begin position="586"/>
        <end position="782"/>
    </location>
</feature>
<dbReference type="InterPro" id="IPR016186">
    <property type="entry name" value="C-type_lectin-like/link_sf"/>
</dbReference>
<dbReference type="InterPro" id="IPR016187">
    <property type="entry name" value="CTDL_fold"/>
</dbReference>
<protein>
    <submittedName>
        <fullName evidence="5">Uncharacterized protein LOC106741978</fullName>
    </submittedName>
</protein>
<evidence type="ECO:0000259" key="2">
    <source>
        <dbReference type="PROSITE" id="PS50041"/>
    </source>
</evidence>
<organism evidence="4 5">
    <name type="scientific">Dinoponera quadriceps</name>
    <name type="common">South American ant</name>
    <dbReference type="NCBI Taxonomy" id="609295"/>
    <lineage>
        <taxon>Eukaryota</taxon>
        <taxon>Metazoa</taxon>
        <taxon>Ecdysozoa</taxon>
        <taxon>Arthropoda</taxon>
        <taxon>Hexapoda</taxon>
        <taxon>Insecta</taxon>
        <taxon>Pterygota</taxon>
        <taxon>Neoptera</taxon>
        <taxon>Endopterygota</taxon>
        <taxon>Hymenoptera</taxon>
        <taxon>Apocrita</taxon>
        <taxon>Aculeata</taxon>
        <taxon>Formicoidea</taxon>
        <taxon>Formicidae</taxon>
        <taxon>Ponerinae</taxon>
        <taxon>Ponerini</taxon>
        <taxon>Dinoponera</taxon>
    </lineage>
</organism>
<dbReference type="AlphaFoldDB" id="A0A6P3WVQ5"/>
<evidence type="ECO:0000259" key="3">
    <source>
        <dbReference type="PROSITE" id="PS50234"/>
    </source>
</evidence>
<dbReference type="SMART" id="SM00327">
    <property type="entry name" value="VWA"/>
    <property type="match status" value="1"/>
</dbReference>
<feature type="region of interest" description="Disordered" evidence="1">
    <location>
        <begin position="79"/>
        <end position="100"/>
    </location>
</feature>
<accession>A0A6P3WVQ5</accession>
<dbReference type="Pfam" id="PF00059">
    <property type="entry name" value="Lectin_C"/>
    <property type="match status" value="2"/>
</dbReference>
<dbReference type="CDD" id="cd00037">
    <property type="entry name" value="CLECT"/>
    <property type="match status" value="3"/>
</dbReference>
<feature type="domain" description="C-type lectin" evidence="2">
    <location>
        <begin position="52"/>
        <end position="208"/>
    </location>
</feature>
<dbReference type="InterPro" id="IPR036465">
    <property type="entry name" value="vWFA_dom_sf"/>
</dbReference>
<proteinExistence type="predicted"/>
<dbReference type="Pfam" id="PF00092">
    <property type="entry name" value="VWA"/>
    <property type="match status" value="1"/>
</dbReference>
<dbReference type="PROSITE" id="PS50041">
    <property type="entry name" value="C_TYPE_LECTIN_2"/>
    <property type="match status" value="3"/>
</dbReference>
<name>A0A6P3WVQ5_DINQU</name>
<dbReference type="RefSeq" id="XP_014469967.1">
    <property type="nucleotide sequence ID" value="XM_014614481.1"/>
</dbReference>
<dbReference type="GO" id="GO:0032991">
    <property type="term" value="C:protein-containing complex"/>
    <property type="evidence" value="ECO:0007669"/>
    <property type="project" value="UniProtKB-ARBA"/>
</dbReference>
<dbReference type="PANTHER" id="PTHR45784:SF3">
    <property type="entry name" value="C-TYPE LECTIN DOMAIN FAMILY 4 MEMBER K-LIKE-RELATED"/>
    <property type="match status" value="1"/>
</dbReference>
<dbReference type="GeneID" id="106741978"/>
<evidence type="ECO:0000313" key="4">
    <source>
        <dbReference type="Proteomes" id="UP000515204"/>
    </source>
</evidence>
<dbReference type="InterPro" id="IPR001304">
    <property type="entry name" value="C-type_lectin-like"/>
</dbReference>
<gene>
    <name evidence="5" type="primary">LOC106741978</name>
</gene>
<dbReference type="Gene3D" id="3.40.50.410">
    <property type="entry name" value="von Willebrand factor, type A domain"/>
    <property type="match status" value="1"/>
</dbReference>
<dbReference type="PANTHER" id="PTHR45784">
    <property type="entry name" value="C-TYPE LECTIN DOMAIN FAMILY 20 MEMBER A-RELATED"/>
    <property type="match status" value="1"/>
</dbReference>
<evidence type="ECO:0000256" key="1">
    <source>
        <dbReference type="SAM" id="MobiDB-lite"/>
    </source>
</evidence>
<dbReference type="PROSITE" id="PS50234">
    <property type="entry name" value="VWFA"/>
    <property type="match status" value="1"/>
</dbReference>